<feature type="transmembrane region" description="Helical" evidence="2">
    <location>
        <begin position="323"/>
        <end position="350"/>
    </location>
</feature>
<proteinExistence type="predicted"/>
<keyword evidence="4" id="KW-1185">Reference proteome</keyword>
<dbReference type="PANTHER" id="PTHR34116">
    <property type="entry name" value="PLASMINOGEN ACTIVATOR INHIBITOR"/>
    <property type="match status" value="1"/>
</dbReference>
<keyword evidence="2" id="KW-1133">Transmembrane helix</keyword>
<comment type="caution">
    <text evidence="3">The sequence shown here is derived from an EMBL/GenBank/DDBJ whole genome shotgun (WGS) entry which is preliminary data.</text>
</comment>
<dbReference type="InterPro" id="IPR016971">
    <property type="entry name" value="UCP031277"/>
</dbReference>
<dbReference type="EMBL" id="JAKOGI010000174">
    <property type="protein sequence ID" value="KAJ8441201.1"/>
    <property type="molecule type" value="Genomic_DNA"/>
</dbReference>
<gene>
    <name evidence="3" type="ORF">Cgig2_024930</name>
</gene>
<feature type="transmembrane region" description="Helical" evidence="2">
    <location>
        <begin position="196"/>
        <end position="218"/>
    </location>
</feature>
<dbReference type="OrthoDB" id="1869454at2759"/>
<dbReference type="AlphaFoldDB" id="A0A9Q1KE56"/>
<evidence type="ECO:0000313" key="3">
    <source>
        <dbReference type="EMBL" id="KAJ8441201.1"/>
    </source>
</evidence>
<accession>A0A9Q1KE56</accession>
<dbReference type="PANTHER" id="PTHR34116:SF2">
    <property type="entry name" value="THH1_TOM1_TOM3 DOMAIN-CONTAINING PROTEIN"/>
    <property type="match status" value="1"/>
</dbReference>
<keyword evidence="2" id="KW-0812">Transmembrane</keyword>
<evidence type="ECO:0000256" key="2">
    <source>
        <dbReference type="SAM" id="Phobius"/>
    </source>
</evidence>
<sequence length="470" mass="51909">MKGVAFIIWTIEQLGLIKIIAVSLNSSVFSILSGGQCVLENQRSGAKGDSGETSAGQFKSLIVDALGVVTICLVVVLILLSLFCIIYTSYFSARIQSSGFVRLGYFNGPWIVRIIFIAFGICWGVGEVVRLSFFRQEGRIFRSLSRKWQQDMCKLYILSNLGFTEPCLFLTMSFLLRASLQWRGSGILNPRWNMKTIGYVLLYCLPVFILNFIIVIVAPKLRYGKINILKSLPEKFTSTYLSLTVSGRPVIACIYPVLCTILHGLFATIVTAYLLLVGRRMVVSVINKVLQRRVYILIFLVSSCLPLRALLLGFSVFARQEHFLYEALVFSGFFVLFICVVVSVTLLVYLPVADSLALKRGWGLRGPECGRGRSCTSSEDYTGSLSLITANQSHFETSTATSLGRNSDSSTKRGSISFRTMVKDEASSMGVNEEEMSSFSPGFRPLTASSPSSPGAPQMVLSSFSSRDLC</sequence>
<feature type="transmembrane region" description="Helical" evidence="2">
    <location>
        <begin position="65"/>
        <end position="90"/>
    </location>
</feature>
<feature type="transmembrane region" description="Helical" evidence="2">
    <location>
        <begin position="294"/>
        <end position="317"/>
    </location>
</feature>
<reference evidence="3" key="1">
    <citation type="submission" date="2022-04" db="EMBL/GenBank/DDBJ databases">
        <title>Carnegiea gigantea Genome sequencing and assembly v2.</title>
        <authorList>
            <person name="Copetti D."/>
            <person name="Sanderson M.J."/>
            <person name="Burquez A."/>
            <person name="Wojciechowski M.F."/>
        </authorList>
    </citation>
    <scope>NUCLEOTIDE SEQUENCE</scope>
    <source>
        <strain evidence="3">SGP5-SGP5p</strain>
        <tissue evidence="3">Aerial part</tissue>
    </source>
</reference>
<dbReference type="Proteomes" id="UP001153076">
    <property type="component" value="Unassembled WGS sequence"/>
</dbReference>
<feature type="compositionally biased region" description="Polar residues" evidence="1">
    <location>
        <begin position="447"/>
        <end position="470"/>
    </location>
</feature>
<feature type="transmembrane region" description="Helical" evidence="2">
    <location>
        <begin position="110"/>
        <end position="134"/>
    </location>
</feature>
<feature type="region of interest" description="Disordered" evidence="1">
    <location>
        <begin position="426"/>
        <end position="470"/>
    </location>
</feature>
<name>A0A9Q1KE56_9CARY</name>
<organism evidence="3 4">
    <name type="scientific">Carnegiea gigantea</name>
    <dbReference type="NCBI Taxonomy" id="171969"/>
    <lineage>
        <taxon>Eukaryota</taxon>
        <taxon>Viridiplantae</taxon>
        <taxon>Streptophyta</taxon>
        <taxon>Embryophyta</taxon>
        <taxon>Tracheophyta</taxon>
        <taxon>Spermatophyta</taxon>
        <taxon>Magnoliopsida</taxon>
        <taxon>eudicotyledons</taxon>
        <taxon>Gunneridae</taxon>
        <taxon>Pentapetalae</taxon>
        <taxon>Caryophyllales</taxon>
        <taxon>Cactineae</taxon>
        <taxon>Cactaceae</taxon>
        <taxon>Cactoideae</taxon>
        <taxon>Echinocereeae</taxon>
        <taxon>Carnegiea</taxon>
    </lineage>
</organism>
<protein>
    <submittedName>
        <fullName evidence="3">Uncharacterized protein</fullName>
    </submittedName>
</protein>
<keyword evidence="2" id="KW-0472">Membrane</keyword>
<evidence type="ECO:0000313" key="4">
    <source>
        <dbReference type="Proteomes" id="UP001153076"/>
    </source>
</evidence>
<evidence type="ECO:0000256" key="1">
    <source>
        <dbReference type="SAM" id="MobiDB-lite"/>
    </source>
</evidence>
<feature type="transmembrane region" description="Helical" evidence="2">
    <location>
        <begin position="264"/>
        <end position="282"/>
    </location>
</feature>
<dbReference type="PIRSF" id="PIRSF031277">
    <property type="entry name" value="UCP031277"/>
    <property type="match status" value="1"/>
</dbReference>